<evidence type="ECO:0000256" key="2">
    <source>
        <dbReference type="PIRNR" id="PIRNR006276"/>
    </source>
</evidence>
<dbReference type="SUPFAM" id="SSF52402">
    <property type="entry name" value="Adenine nucleotide alpha hydrolases-like"/>
    <property type="match status" value="1"/>
</dbReference>
<dbReference type="OrthoDB" id="9788959at2"/>
<dbReference type="AlphaFoldDB" id="A0A1G6YD91"/>
<comment type="subcellular location">
    <subcellularLocation>
        <location evidence="2">Cytoplasm</location>
    </subcellularLocation>
</comment>
<evidence type="ECO:0000256" key="1">
    <source>
        <dbReference type="ARBA" id="ARBA00008791"/>
    </source>
</evidence>
<protein>
    <recommendedName>
        <fullName evidence="2">Universal stress protein</fullName>
    </recommendedName>
</protein>
<reference evidence="4 5" key="1">
    <citation type="submission" date="2016-10" db="EMBL/GenBank/DDBJ databases">
        <authorList>
            <person name="de Groot N.N."/>
        </authorList>
    </citation>
    <scope>NUCLEOTIDE SEQUENCE [LARGE SCALE GENOMIC DNA]</scope>
    <source>
        <strain evidence="4 5">DSM 23421</strain>
    </source>
</reference>
<dbReference type="RefSeq" id="WP_091866009.1">
    <property type="nucleotide sequence ID" value="NZ_FNAO01000002.1"/>
</dbReference>
<dbReference type="GO" id="GO:0005737">
    <property type="term" value="C:cytoplasm"/>
    <property type="evidence" value="ECO:0007669"/>
    <property type="project" value="UniProtKB-SubCell"/>
</dbReference>
<dbReference type="PANTHER" id="PTHR46268">
    <property type="entry name" value="STRESS RESPONSE PROTEIN NHAX"/>
    <property type="match status" value="1"/>
</dbReference>
<organism evidence="4 5">
    <name type="scientific">Pricia antarctica</name>
    <dbReference type="NCBI Taxonomy" id="641691"/>
    <lineage>
        <taxon>Bacteria</taxon>
        <taxon>Pseudomonadati</taxon>
        <taxon>Bacteroidota</taxon>
        <taxon>Flavobacteriia</taxon>
        <taxon>Flavobacteriales</taxon>
        <taxon>Flavobacteriaceae</taxon>
        <taxon>Pricia</taxon>
    </lineage>
</organism>
<dbReference type="CDD" id="cd00293">
    <property type="entry name" value="USP-like"/>
    <property type="match status" value="1"/>
</dbReference>
<dbReference type="Proteomes" id="UP000199109">
    <property type="component" value="Unassembled WGS sequence"/>
</dbReference>
<dbReference type="Pfam" id="PF00582">
    <property type="entry name" value="Usp"/>
    <property type="match status" value="1"/>
</dbReference>
<dbReference type="Gene3D" id="3.40.50.620">
    <property type="entry name" value="HUPs"/>
    <property type="match status" value="1"/>
</dbReference>
<dbReference type="PIRSF" id="PIRSF006276">
    <property type="entry name" value="UspA"/>
    <property type="match status" value="1"/>
</dbReference>
<dbReference type="EMBL" id="FNAO01000002">
    <property type="protein sequence ID" value="SDD88434.1"/>
    <property type="molecule type" value="Genomic_DNA"/>
</dbReference>
<dbReference type="PANTHER" id="PTHR46268:SF6">
    <property type="entry name" value="UNIVERSAL STRESS PROTEIN UP12"/>
    <property type="match status" value="1"/>
</dbReference>
<sequence length="150" mass="17073">MKMIKKILVAIDGSPSAMNAANYAIQIAEQFDAQLEVVYIIRYSPGKIDAGIFPADVQAQEKDKAIKLIDKIKSEHPEVKIHDFETLGRPAEEINKIMEKWEADLLIIGHHAHYFFEHLLTSSIEKKLLKHLKIPLLIIPENYKSVESTI</sequence>
<gene>
    <name evidence="4" type="ORF">SAMN05421636_102214</name>
</gene>
<evidence type="ECO:0000313" key="4">
    <source>
        <dbReference type="EMBL" id="SDD88434.1"/>
    </source>
</evidence>
<dbReference type="PRINTS" id="PR01438">
    <property type="entry name" value="UNVRSLSTRESS"/>
</dbReference>
<name>A0A1G6YD91_9FLAO</name>
<accession>A0A1G6YD91</accession>
<dbReference type="InterPro" id="IPR014729">
    <property type="entry name" value="Rossmann-like_a/b/a_fold"/>
</dbReference>
<evidence type="ECO:0000313" key="5">
    <source>
        <dbReference type="Proteomes" id="UP000199109"/>
    </source>
</evidence>
<proteinExistence type="inferred from homology"/>
<evidence type="ECO:0000259" key="3">
    <source>
        <dbReference type="Pfam" id="PF00582"/>
    </source>
</evidence>
<keyword evidence="5" id="KW-1185">Reference proteome</keyword>
<dbReference type="InterPro" id="IPR006016">
    <property type="entry name" value="UspA"/>
</dbReference>
<feature type="domain" description="UspA" evidence="3">
    <location>
        <begin position="3"/>
        <end position="140"/>
    </location>
</feature>
<dbReference type="STRING" id="641691.SAMN05421636_102214"/>
<dbReference type="InterPro" id="IPR006015">
    <property type="entry name" value="Universal_stress_UspA"/>
</dbReference>
<keyword evidence="2" id="KW-0963">Cytoplasm</keyword>
<comment type="similarity">
    <text evidence="1 2">Belongs to the universal stress protein A family.</text>
</comment>